<dbReference type="GO" id="GO:0005634">
    <property type="term" value="C:nucleus"/>
    <property type="evidence" value="ECO:0007669"/>
    <property type="project" value="TreeGrafter"/>
</dbReference>
<keyword evidence="4" id="KW-1185">Reference proteome</keyword>
<dbReference type="InterPro" id="IPR039353">
    <property type="entry name" value="TF_Adf1"/>
</dbReference>
<evidence type="ECO:0000313" key="4">
    <source>
        <dbReference type="Proteomes" id="UP000051574"/>
    </source>
</evidence>
<dbReference type="PROSITE" id="PS51029">
    <property type="entry name" value="MADF"/>
    <property type="match status" value="1"/>
</dbReference>
<dbReference type="OrthoDB" id="6081971at2759"/>
<evidence type="ECO:0000256" key="1">
    <source>
        <dbReference type="SAM" id="MobiDB-lite"/>
    </source>
</evidence>
<gene>
    <name evidence="3" type="ORF">AMK59_6569</name>
</gene>
<sequence length="230" mass="26392">MSFTENLIEAVKKHRILYDESVSQDVKQRQKAWDEIGKQLKVSGAQAKRKWKSVKDSYQRYVKMQAGHKPGRWFEQMDTLRPYFSSNTNVQVMEEKPDVLLRNECIDNIVVICEDSEEATSFMDSVNASRSEEVTSASPSTSRRNETDDLGAVAMEESFMNCSQNNESAEMDDLDMLFLAYARVVKKFNKKRQAVTKMKISEVIMEQELQDIEEQPSSPNVFVPSCSFAI</sequence>
<comment type="caution">
    <text evidence="3">The sequence shown here is derived from an EMBL/GenBank/DDBJ whole genome shotgun (WGS) entry which is preliminary data.</text>
</comment>
<dbReference type="PANTHER" id="PTHR12243:SF67">
    <property type="entry name" value="COREPRESSOR OF PANGOLIN, ISOFORM A-RELATED"/>
    <property type="match status" value="1"/>
</dbReference>
<dbReference type="InterPro" id="IPR006578">
    <property type="entry name" value="MADF-dom"/>
</dbReference>
<dbReference type="SMART" id="SM00595">
    <property type="entry name" value="MADF"/>
    <property type="match status" value="1"/>
</dbReference>
<evidence type="ECO:0000313" key="3">
    <source>
        <dbReference type="EMBL" id="KRT80235.1"/>
    </source>
</evidence>
<organism evidence="3 4">
    <name type="scientific">Oryctes borbonicus</name>
    <dbReference type="NCBI Taxonomy" id="1629725"/>
    <lineage>
        <taxon>Eukaryota</taxon>
        <taxon>Metazoa</taxon>
        <taxon>Ecdysozoa</taxon>
        <taxon>Arthropoda</taxon>
        <taxon>Hexapoda</taxon>
        <taxon>Insecta</taxon>
        <taxon>Pterygota</taxon>
        <taxon>Neoptera</taxon>
        <taxon>Endopterygota</taxon>
        <taxon>Coleoptera</taxon>
        <taxon>Polyphaga</taxon>
        <taxon>Scarabaeiformia</taxon>
        <taxon>Scarabaeidae</taxon>
        <taxon>Dynastinae</taxon>
        <taxon>Oryctes</taxon>
    </lineage>
</organism>
<protein>
    <submittedName>
        <fullName evidence="3">Myb/SANT-like transcription factor</fullName>
    </submittedName>
</protein>
<accession>A0A0T6AZ61</accession>
<proteinExistence type="predicted"/>
<evidence type="ECO:0000259" key="2">
    <source>
        <dbReference type="PROSITE" id="PS51029"/>
    </source>
</evidence>
<dbReference type="Proteomes" id="UP000051574">
    <property type="component" value="Unassembled WGS sequence"/>
</dbReference>
<dbReference type="EMBL" id="LJIG01022501">
    <property type="protein sequence ID" value="KRT80235.1"/>
    <property type="molecule type" value="Genomic_DNA"/>
</dbReference>
<reference evidence="3 4" key="1">
    <citation type="submission" date="2015-09" db="EMBL/GenBank/DDBJ databases">
        <title>Draft genome of the scarab beetle Oryctes borbonicus.</title>
        <authorList>
            <person name="Meyer J.M."/>
            <person name="Markov G.V."/>
            <person name="Baskaran P."/>
            <person name="Herrmann M."/>
            <person name="Sommer R.J."/>
            <person name="Roedelsperger C."/>
        </authorList>
    </citation>
    <scope>NUCLEOTIDE SEQUENCE [LARGE SCALE GENOMIC DNA]</scope>
    <source>
        <strain evidence="3">OB123</strain>
        <tissue evidence="3">Whole animal</tissue>
    </source>
</reference>
<dbReference type="PANTHER" id="PTHR12243">
    <property type="entry name" value="MADF DOMAIN TRANSCRIPTION FACTOR"/>
    <property type="match status" value="1"/>
</dbReference>
<dbReference type="AlphaFoldDB" id="A0A0T6AZ61"/>
<dbReference type="GO" id="GO:0005667">
    <property type="term" value="C:transcription regulator complex"/>
    <property type="evidence" value="ECO:0007669"/>
    <property type="project" value="TreeGrafter"/>
</dbReference>
<feature type="compositionally biased region" description="Polar residues" evidence="1">
    <location>
        <begin position="123"/>
        <end position="142"/>
    </location>
</feature>
<dbReference type="Pfam" id="PF10545">
    <property type="entry name" value="MADF_DNA_bdg"/>
    <property type="match status" value="1"/>
</dbReference>
<dbReference type="GO" id="GO:0006357">
    <property type="term" value="P:regulation of transcription by RNA polymerase II"/>
    <property type="evidence" value="ECO:0007669"/>
    <property type="project" value="TreeGrafter"/>
</dbReference>
<name>A0A0T6AZ61_9SCAR</name>
<feature type="domain" description="MADF" evidence="2">
    <location>
        <begin position="6"/>
        <end position="85"/>
    </location>
</feature>
<feature type="region of interest" description="Disordered" evidence="1">
    <location>
        <begin position="123"/>
        <end position="146"/>
    </location>
</feature>